<proteinExistence type="predicted"/>
<dbReference type="EMBL" id="JAFBMS010001293">
    <property type="protein sequence ID" value="KAG9329312.1"/>
    <property type="molecule type" value="Genomic_DNA"/>
</dbReference>
<evidence type="ECO:0000313" key="2">
    <source>
        <dbReference type="Proteomes" id="UP000824540"/>
    </source>
</evidence>
<keyword evidence="2" id="KW-1185">Reference proteome</keyword>
<organism evidence="1 2">
    <name type="scientific">Albula glossodonta</name>
    <name type="common">roundjaw bonefish</name>
    <dbReference type="NCBI Taxonomy" id="121402"/>
    <lineage>
        <taxon>Eukaryota</taxon>
        <taxon>Metazoa</taxon>
        <taxon>Chordata</taxon>
        <taxon>Craniata</taxon>
        <taxon>Vertebrata</taxon>
        <taxon>Euteleostomi</taxon>
        <taxon>Actinopterygii</taxon>
        <taxon>Neopterygii</taxon>
        <taxon>Teleostei</taxon>
        <taxon>Albuliformes</taxon>
        <taxon>Albulidae</taxon>
        <taxon>Albula</taxon>
    </lineage>
</organism>
<sequence length="123" mass="14618">MLRTLFLRTGFKWKACSKDPHQVISLIKRFFFFFRFVFLKTKTVLSKQYFTSLKQGTVCRVLCETFPAPSHPVRHFMVTGIQWKVVSENMLNCDVVKTLKQKYASCLLFFFFFFFTANEETIL</sequence>
<dbReference type="AlphaFoldDB" id="A0A8T2MV74"/>
<name>A0A8T2MV74_9TELE</name>
<accession>A0A8T2MV74</accession>
<protein>
    <submittedName>
        <fullName evidence="1">Uncharacterized protein</fullName>
    </submittedName>
</protein>
<reference evidence="1" key="1">
    <citation type="thesis" date="2021" institute="BYU ScholarsArchive" country="Provo, UT, USA">
        <title>Applications of and Algorithms for Genome Assembly and Genomic Analyses with an Emphasis on Marine Teleosts.</title>
        <authorList>
            <person name="Pickett B.D."/>
        </authorList>
    </citation>
    <scope>NUCLEOTIDE SEQUENCE</scope>
    <source>
        <strain evidence="1">HI-2016</strain>
    </source>
</reference>
<dbReference type="Proteomes" id="UP000824540">
    <property type="component" value="Unassembled WGS sequence"/>
</dbReference>
<evidence type="ECO:0000313" key="1">
    <source>
        <dbReference type="EMBL" id="KAG9329312.1"/>
    </source>
</evidence>
<gene>
    <name evidence="1" type="ORF">JZ751_005783</name>
</gene>
<comment type="caution">
    <text evidence="1">The sequence shown here is derived from an EMBL/GenBank/DDBJ whole genome shotgun (WGS) entry which is preliminary data.</text>
</comment>
<feature type="non-terminal residue" evidence="1">
    <location>
        <position position="123"/>
    </location>
</feature>